<dbReference type="CAZy" id="GT4">
    <property type="family name" value="Glycosyltransferase Family 4"/>
</dbReference>
<dbReference type="SUPFAM" id="SSF53756">
    <property type="entry name" value="UDP-Glycosyltransferase/glycogen phosphorylase"/>
    <property type="match status" value="1"/>
</dbReference>
<protein>
    <recommendedName>
        <fullName evidence="7">Glycosyltransferase 2-like domain-containing protein</fullName>
    </recommendedName>
</protein>
<reference evidence="6" key="1">
    <citation type="journal article" date="2011" name="Environ. Microbiol.">
        <title>Genomic insights into the metabolic potential of the polycyclic aromatic hydrocarbon degrading sulfate-reducing Deltaproteobacterium N47.</title>
        <authorList>
            <person name="Bergmann F."/>
            <person name="Selesi D."/>
            <person name="Weinmaier T."/>
            <person name="Tischler P."/>
            <person name="Rattei T."/>
            <person name="Meckenstock R.U."/>
        </authorList>
    </citation>
    <scope>NUCLEOTIDE SEQUENCE</scope>
</reference>
<dbReference type="Pfam" id="PF00534">
    <property type="entry name" value="Glycos_transf_1"/>
    <property type="match status" value="1"/>
</dbReference>
<sequence>MVKIVARAFLKFGPRSLWNVICEYLFGIDQITNSVNSGFTSSSHINDKRSLEYLRHGISVDIVICVHNAIDDIRSCLSSIIEFTEQPYKIILIDDGSEESTASFLREFSVAHEALLIRNDKAKKYTHAANQGLTNSKGDYVVLINSDTIVTEGWLEHLIMCAESDSSIGIVSPLSNTASWQSIPNYESNGDWAENLLPKDITINDMGKLVVRYSGNIYPRMPFLNGFCLLIRRVVINQIGYFDKDSFPYGYGEENDYCLRARNKGWTLALADNTYIFHAQSKSYGHNIRQKLSKSSTDTLIRLHGKSTITEGIAYCRENLVLNGIRARSKYYCDRNNIIQEGSCSFSGLRILFLLPINTITGGANIIFREAQALQAMGVEVTIANLRKNRESFQLYYGGSNIPIIYLSSLREVNELGNRYDAIIATTNFSVSSLKEIINKRPVLGYYVQDFEPYFYKKGTPEYKIALQSYTLIDRIVLFTKTPWNRNKIMEEIGRDSFIVGTSFDVDLFMPRPRLKSDAKIQPIKICAMVRPYSKHRGPQLTLEVLRNISRRFTNKTVKFIIFGVKDSDTKFKELPQDFIFENKGILNPKEMAFLLNDCDIFTDFSEYQAMGLTAMEAMACGNAAIVPKTGGAQTFAKDLQNALVINTCSHKECEQAIERLLIDHRLRRRLQKNAIESIYQFYPELSAFKILKALFPSKSVKQYEL</sequence>
<dbReference type="InterPro" id="IPR001296">
    <property type="entry name" value="Glyco_trans_1"/>
</dbReference>
<proteinExistence type="inferred from homology"/>
<accession>E1YA63</accession>
<evidence type="ECO:0000259" key="5">
    <source>
        <dbReference type="Pfam" id="PF00535"/>
    </source>
</evidence>
<evidence type="ECO:0000259" key="4">
    <source>
        <dbReference type="Pfam" id="PF00534"/>
    </source>
</evidence>
<name>E1YA63_9BACT</name>
<dbReference type="CAZy" id="GT2">
    <property type="family name" value="Glycosyltransferase Family 2"/>
</dbReference>
<dbReference type="Gene3D" id="3.90.550.10">
    <property type="entry name" value="Spore Coat Polysaccharide Biosynthesis Protein SpsA, Chain A"/>
    <property type="match status" value="1"/>
</dbReference>
<dbReference type="CDD" id="cd04186">
    <property type="entry name" value="GT_2_like_c"/>
    <property type="match status" value="1"/>
</dbReference>
<evidence type="ECO:0000313" key="6">
    <source>
        <dbReference type="EMBL" id="CBX27457.1"/>
    </source>
</evidence>
<dbReference type="Gene3D" id="3.40.50.2000">
    <property type="entry name" value="Glycogen Phosphorylase B"/>
    <property type="match status" value="1"/>
</dbReference>
<dbReference type="PANTHER" id="PTHR43179">
    <property type="entry name" value="RHAMNOSYLTRANSFERASE WBBL"/>
    <property type="match status" value="1"/>
</dbReference>
<dbReference type="AlphaFoldDB" id="E1YA63"/>
<dbReference type="Pfam" id="PF00535">
    <property type="entry name" value="Glycos_transf_2"/>
    <property type="match status" value="1"/>
</dbReference>
<comment type="similarity">
    <text evidence="1">Belongs to the glycosyltransferase 2 family.</text>
</comment>
<feature type="domain" description="Glycosyltransferase 2-like" evidence="5">
    <location>
        <begin position="62"/>
        <end position="192"/>
    </location>
</feature>
<organism evidence="6">
    <name type="scientific">uncultured Desulfobacterium sp</name>
    <dbReference type="NCBI Taxonomy" id="201089"/>
    <lineage>
        <taxon>Bacteria</taxon>
        <taxon>Pseudomonadati</taxon>
        <taxon>Thermodesulfobacteriota</taxon>
        <taxon>Desulfobacteria</taxon>
        <taxon>Desulfobacterales</taxon>
        <taxon>Desulfobacteriaceae</taxon>
        <taxon>Desulfobacterium</taxon>
        <taxon>environmental samples</taxon>
    </lineage>
</organism>
<keyword evidence="3" id="KW-0808">Transferase</keyword>
<dbReference type="InterPro" id="IPR001173">
    <property type="entry name" value="Glyco_trans_2-like"/>
</dbReference>
<evidence type="ECO:0000256" key="3">
    <source>
        <dbReference type="ARBA" id="ARBA00022679"/>
    </source>
</evidence>
<evidence type="ECO:0008006" key="7">
    <source>
        <dbReference type="Google" id="ProtNLM"/>
    </source>
</evidence>
<feature type="domain" description="Glycosyl transferase family 1" evidence="4">
    <location>
        <begin position="525"/>
        <end position="677"/>
    </location>
</feature>
<dbReference type="EMBL" id="FR695866">
    <property type="protein sequence ID" value="CBX27457.1"/>
    <property type="molecule type" value="Genomic_DNA"/>
</dbReference>
<evidence type="ECO:0000256" key="2">
    <source>
        <dbReference type="ARBA" id="ARBA00022676"/>
    </source>
</evidence>
<dbReference type="PANTHER" id="PTHR43179:SF12">
    <property type="entry name" value="GALACTOFURANOSYLTRANSFERASE GLFT2"/>
    <property type="match status" value="1"/>
</dbReference>
<dbReference type="SUPFAM" id="SSF53448">
    <property type="entry name" value="Nucleotide-diphospho-sugar transferases"/>
    <property type="match status" value="1"/>
</dbReference>
<dbReference type="Gene3D" id="3.40.50.11090">
    <property type="match status" value="1"/>
</dbReference>
<dbReference type="CDD" id="cd03801">
    <property type="entry name" value="GT4_PimA-like"/>
    <property type="match status" value="1"/>
</dbReference>
<dbReference type="GO" id="GO:0016757">
    <property type="term" value="F:glycosyltransferase activity"/>
    <property type="evidence" value="ECO:0007669"/>
    <property type="project" value="UniProtKB-KW"/>
</dbReference>
<gene>
    <name evidence="6" type="ORF">N47_H22790</name>
</gene>
<keyword evidence="2" id="KW-0328">Glycosyltransferase</keyword>
<dbReference type="InterPro" id="IPR029044">
    <property type="entry name" value="Nucleotide-diphossugar_trans"/>
</dbReference>
<evidence type="ECO:0000256" key="1">
    <source>
        <dbReference type="ARBA" id="ARBA00006739"/>
    </source>
</evidence>